<dbReference type="EMBL" id="CAXAMM010042573">
    <property type="protein sequence ID" value="CAK9105559.1"/>
    <property type="molecule type" value="Genomic_DNA"/>
</dbReference>
<protein>
    <submittedName>
        <fullName evidence="1">WWE domain-containing protein</fullName>
    </submittedName>
</protein>
<organism evidence="1 2">
    <name type="scientific">Durusdinium trenchii</name>
    <dbReference type="NCBI Taxonomy" id="1381693"/>
    <lineage>
        <taxon>Eukaryota</taxon>
        <taxon>Sar</taxon>
        <taxon>Alveolata</taxon>
        <taxon>Dinophyceae</taxon>
        <taxon>Suessiales</taxon>
        <taxon>Symbiodiniaceae</taxon>
        <taxon>Durusdinium</taxon>
    </lineage>
</organism>
<dbReference type="SUPFAM" id="SSF55608">
    <property type="entry name" value="Homing endonucleases"/>
    <property type="match status" value="2"/>
</dbReference>
<dbReference type="Proteomes" id="UP001642464">
    <property type="component" value="Unassembled WGS sequence"/>
</dbReference>
<accession>A0ABP0RZP3</accession>
<gene>
    <name evidence="1" type="ORF">SCF082_LOCUS49197</name>
</gene>
<evidence type="ECO:0000313" key="2">
    <source>
        <dbReference type="Proteomes" id="UP001642464"/>
    </source>
</evidence>
<sequence>MISSARLNFRVLRVPYALWSCRPHFFKAASTKVDKEKMQRRFERLVSLLRRVERPHLESFECFGTMHTLPLRAKDAKIEECSDETLAYFSGFFDGDGCVTMASKSGRIRLTVGQSVRGADILVRLRSAFGGGICRHSDGCGLQRPRLQWWVAGKASKRAAALLAKNSYMKQAQLQIASHGDVVTEERIQVAQQMEDLKARNHVPENFAHMSWPYFAGFFDAEGCITVKSYSCSLVLAVAQVNPFVLKLLHRFLHEQGLEGWKLRCYATPMGDVATLSCFKLETCKSTLRQLLDCGLDLKREQAHIALRLSRDNHCKIRESLFDLGGQQSRYRSLDHRGMQRAREIHLMHTRLQTCRNKERSEEMEIQLRQLVRDHQAQHLQSAGSRIGADIRRLLREGAWIKPLEAR</sequence>
<dbReference type="InterPro" id="IPR027434">
    <property type="entry name" value="Homing_endonucl"/>
</dbReference>
<comment type="caution">
    <text evidence="1">The sequence shown here is derived from an EMBL/GenBank/DDBJ whole genome shotgun (WGS) entry which is preliminary data.</text>
</comment>
<dbReference type="Gene3D" id="3.10.28.10">
    <property type="entry name" value="Homing endonucleases"/>
    <property type="match status" value="2"/>
</dbReference>
<evidence type="ECO:0000313" key="1">
    <source>
        <dbReference type="EMBL" id="CAK9105559.1"/>
    </source>
</evidence>
<name>A0ABP0RZP3_9DINO</name>
<keyword evidence="2" id="KW-1185">Reference proteome</keyword>
<reference evidence="1 2" key="1">
    <citation type="submission" date="2024-02" db="EMBL/GenBank/DDBJ databases">
        <authorList>
            <person name="Chen Y."/>
            <person name="Shah S."/>
            <person name="Dougan E. K."/>
            <person name="Thang M."/>
            <person name="Chan C."/>
        </authorList>
    </citation>
    <scope>NUCLEOTIDE SEQUENCE [LARGE SCALE GENOMIC DNA]</scope>
</reference>
<proteinExistence type="predicted"/>